<dbReference type="PANTHER" id="PTHR10434">
    <property type="entry name" value="1-ACYL-SN-GLYCEROL-3-PHOSPHATE ACYLTRANSFERASE"/>
    <property type="match status" value="1"/>
</dbReference>
<feature type="domain" description="Phospholipid/glycerol acyltransferase" evidence="4">
    <location>
        <begin position="45"/>
        <end position="163"/>
    </location>
</feature>
<keyword evidence="6" id="KW-1185">Reference proteome</keyword>
<comment type="caution">
    <text evidence="5">The sequence shown here is derived from an EMBL/GenBank/DDBJ whole genome shotgun (WGS) entry which is preliminary data.</text>
</comment>
<dbReference type="EMBL" id="JADKPN010000003">
    <property type="protein sequence ID" value="MBF4763148.1"/>
    <property type="molecule type" value="Genomic_DNA"/>
</dbReference>
<name>A0A930VDT1_9ACTN</name>
<dbReference type="RefSeq" id="WP_194706322.1">
    <property type="nucleotide sequence ID" value="NZ_JADKPN010000003.1"/>
</dbReference>
<keyword evidence="2 5" id="KW-0012">Acyltransferase</keyword>
<evidence type="ECO:0000313" key="5">
    <source>
        <dbReference type="EMBL" id="MBF4763148.1"/>
    </source>
</evidence>
<dbReference type="PANTHER" id="PTHR10434:SF55">
    <property type="entry name" value="POSSIBLE ACYLTRANSFERASE"/>
    <property type="match status" value="1"/>
</dbReference>
<dbReference type="GO" id="GO:0005886">
    <property type="term" value="C:plasma membrane"/>
    <property type="evidence" value="ECO:0007669"/>
    <property type="project" value="TreeGrafter"/>
</dbReference>
<sequence length="252" mass="27351">MTVRDLQQPRGWAYNLAVPVVKPALLATTKRTWKGGENIPATGGCIVVFNHISHLDPLTAAHFLYDHGRLPRYLAKSGLFKNKALGKFLRGAGQIPVERLSRNAKGAYDAAVAAVRAGECVVVYPEGTLTRDPDLWPMTGKSGAARIALETGCPVIPVGQWGAHELLPPYTKTPHPFPRKHIQMTAGPPVPLDDLVALPRTQQVINAATDRIMAAVTELVEQIRGEQAPAVRFDPRKAGVKLTGDPRKQDKS</sequence>
<gene>
    <name evidence="5" type="ORF">ISU07_08420</name>
</gene>
<evidence type="ECO:0000256" key="1">
    <source>
        <dbReference type="ARBA" id="ARBA00022679"/>
    </source>
</evidence>
<proteinExistence type="predicted"/>
<dbReference type="AlphaFoldDB" id="A0A930VDT1"/>
<dbReference type="GO" id="GO:0003841">
    <property type="term" value="F:1-acylglycerol-3-phosphate O-acyltransferase activity"/>
    <property type="evidence" value="ECO:0007669"/>
    <property type="project" value="TreeGrafter"/>
</dbReference>
<protein>
    <submittedName>
        <fullName evidence="5">1-acyl-sn-glycerol-3-phosphate acyltransferase</fullName>
    </submittedName>
</protein>
<dbReference type="SUPFAM" id="SSF69593">
    <property type="entry name" value="Glycerol-3-phosphate (1)-acyltransferase"/>
    <property type="match status" value="1"/>
</dbReference>
<dbReference type="GO" id="GO:0006654">
    <property type="term" value="P:phosphatidic acid biosynthetic process"/>
    <property type="evidence" value="ECO:0007669"/>
    <property type="project" value="TreeGrafter"/>
</dbReference>
<dbReference type="CDD" id="cd07989">
    <property type="entry name" value="LPLAT_AGPAT-like"/>
    <property type="match status" value="1"/>
</dbReference>
<feature type="region of interest" description="Disordered" evidence="3">
    <location>
        <begin position="232"/>
        <end position="252"/>
    </location>
</feature>
<dbReference type="InterPro" id="IPR002123">
    <property type="entry name" value="Plipid/glycerol_acylTrfase"/>
</dbReference>
<dbReference type="Pfam" id="PF01553">
    <property type="entry name" value="Acyltransferase"/>
    <property type="match status" value="1"/>
</dbReference>
<evidence type="ECO:0000313" key="6">
    <source>
        <dbReference type="Proteomes" id="UP000640489"/>
    </source>
</evidence>
<evidence type="ECO:0000256" key="2">
    <source>
        <dbReference type="ARBA" id="ARBA00023315"/>
    </source>
</evidence>
<dbReference type="Proteomes" id="UP000640489">
    <property type="component" value="Unassembled WGS sequence"/>
</dbReference>
<keyword evidence="1" id="KW-0808">Transferase</keyword>
<evidence type="ECO:0000259" key="4">
    <source>
        <dbReference type="SMART" id="SM00563"/>
    </source>
</evidence>
<dbReference type="SMART" id="SM00563">
    <property type="entry name" value="PlsC"/>
    <property type="match status" value="1"/>
</dbReference>
<organism evidence="5 6">
    <name type="scientific">Nocardioides islandensis</name>
    <dbReference type="NCBI Taxonomy" id="433663"/>
    <lineage>
        <taxon>Bacteria</taxon>
        <taxon>Bacillati</taxon>
        <taxon>Actinomycetota</taxon>
        <taxon>Actinomycetes</taxon>
        <taxon>Propionibacteriales</taxon>
        <taxon>Nocardioidaceae</taxon>
        <taxon>Nocardioides</taxon>
    </lineage>
</organism>
<evidence type="ECO:0000256" key="3">
    <source>
        <dbReference type="SAM" id="MobiDB-lite"/>
    </source>
</evidence>
<reference evidence="5" key="1">
    <citation type="submission" date="2020-11" db="EMBL/GenBank/DDBJ databases">
        <title>Nocardioides sp. nov., isolated from Soil of Cynanchum wilfordii Hemsley rhizosphere.</title>
        <authorList>
            <person name="Lee J.-S."/>
            <person name="Suh M.K."/>
            <person name="Kim J.-S."/>
        </authorList>
    </citation>
    <scope>NUCLEOTIDE SEQUENCE</scope>
    <source>
        <strain evidence="5">KCTC 19275</strain>
    </source>
</reference>
<accession>A0A930VDT1</accession>